<sequence length="169" mass="17656">MKGQVIGKTMLHGYAGSYSRQPDMVVDTHPHGGKAEIPFGFPVAAGADGAVAEWAETSTAGNFVGVAVREIKSATDYMNQNTGTYRPGEALPVLKRGCVNVICQNGTPAAGKAVYVRTKKNGSFPNAVVGGFEAAEDTTNSVKLSNVQWKGTADANGVAELRILTIQNA</sequence>
<name>A0A8S5N1R2_9CAUD</name>
<evidence type="ECO:0000313" key="1">
    <source>
        <dbReference type="EMBL" id="DAD88597.1"/>
    </source>
</evidence>
<protein>
    <submittedName>
        <fullName evidence="1">Uncharacterized protein</fullName>
    </submittedName>
</protein>
<reference evidence="1" key="1">
    <citation type="journal article" date="2021" name="Proc. Natl. Acad. Sci. U.S.A.">
        <title>A Catalog of Tens of Thousands of Viruses from Human Metagenomes Reveals Hidden Associations with Chronic Diseases.</title>
        <authorList>
            <person name="Tisza M.J."/>
            <person name="Buck C.B."/>
        </authorList>
    </citation>
    <scope>NUCLEOTIDE SEQUENCE</scope>
    <source>
        <strain evidence="1">CtP4M4</strain>
    </source>
</reference>
<dbReference type="InterPro" id="IPR054438">
    <property type="entry name" value="Struct_cement_gp24/gp6"/>
</dbReference>
<organism evidence="1">
    <name type="scientific">Myoviridae sp. ctP4M4</name>
    <dbReference type="NCBI Taxonomy" id="2826647"/>
    <lineage>
        <taxon>Viruses</taxon>
        <taxon>Duplodnaviria</taxon>
        <taxon>Heunggongvirae</taxon>
        <taxon>Uroviricota</taxon>
        <taxon>Caudoviricetes</taxon>
    </lineage>
</organism>
<dbReference type="Pfam" id="PF22758">
    <property type="entry name" value="Phage_cement"/>
    <property type="match status" value="1"/>
</dbReference>
<accession>A0A8S5N1R2</accession>
<dbReference type="EMBL" id="BK015043">
    <property type="protein sequence ID" value="DAD88597.1"/>
    <property type="molecule type" value="Genomic_DNA"/>
</dbReference>
<proteinExistence type="predicted"/>